<evidence type="ECO:0000313" key="1">
    <source>
        <dbReference type="EMBL" id="AEW45626.2"/>
    </source>
</evidence>
<evidence type="ECO:0000313" key="2">
    <source>
        <dbReference type="Proteomes" id="UP000009135"/>
    </source>
</evidence>
<proteinExistence type="predicted"/>
<sequence>MIHTLMGTLAFKGLAGAVAAGTVATGGFFAWRHVNKPTDVKSRLIWEGYTVADVKKNGVWKAIYLAKHNESGFSSFVAGNNKTEVGPRLKQKCSELLSVSAEDKNYENSYKEAQKWCLNPELTTIEMQFDFEDREFASGDDDFKNLFSLNKETGAFISAVKSKVSSFEKGTALDTAKDNVKAWCEDIKGRAPKGDDLKHAKEWCTKPSSTLNSFMDAHGFKPVSDNGWSDKFNSLKSQNKDSNFESDIGVSGDNGATKLKEWCDGKKLGTDQIHSLSENLEKAKVRCFVRK</sequence>
<protein>
    <submittedName>
        <fullName evidence="1">Uncharacterized protein</fullName>
    </submittedName>
</protein>
<organism evidence="1 2">
    <name type="scientific">Mycoplasma haemocanis (strain Illinois)</name>
    <dbReference type="NCBI Taxonomy" id="1111676"/>
    <lineage>
        <taxon>Bacteria</taxon>
        <taxon>Bacillati</taxon>
        <taxon>Mycoplasmatota</taxon>
        <taxon>Mollicutes</taxon>
        <taxon>Mycoplasmataceae</taxon>
        <taxon>Mycoplasma</taxon>
    </lineage>
</organism>
<reference evidence="1 2" key="1">
    <citation type="journal article" date="2012" name="J. Bacteriol.">
        <title>Complete genome sequence of Mycoplasma haemocanis strain Illinois.</title>
        <authorList>
            <person name="do Nascimento N.C."/>
            <person name="Guimaraes A.M."/>
            <person name="Santos A.P."/>
            <person name="Sanmiguel P.J."/>
            <person name="Messick J.B."/>
        </authorList>
    </citation>
    <scope>NUCLEOTIDE SEQUENCE [LARGE SCALE GENOMIC DNA]</scope>
    <source>
        <strain evidence="1 2">Illinois</strain>
    </source>
</reference>
<dbReference type="HOGENOM" id="CLU_083871_0_0_14"/>
<dbReference type="AlphaFoldDB" id="H6N7K4"/>
<gene>
    <name evidence="1" type="ordered locus">MHC_03830</name>
</gene>
<dbReference type="EMBL" id="CP003199">
    <property type="protein sequence ID" value="AEW45626.2"/>
    <property type="molecule type" value="Genomic_DNA"/>
</dbReference>
<accession>H6N7K4</accession>
<dbReference type="KEGG" id="mhe:MHC_03830"/>
<keyword evidence="2" id="KW-1185">Reference proteome</keyword>
<name>H6N7K4_MYCHN</name>
<dbReference type="STRING" id="1111676.MHC_03830"/>
<dbReference type="Proteomes" id="UP000009135">
    <property type="component" value="Chromosome"/>
</dbReference>